<sequence length="247" mass="28411">MTQAVYEQLRQLRLSHLAQALEQQQAQPGTYLEMDFCERLTLLLQHELDHRESNRVNRLRKQAKLRLQAQASQLDYRVERGLSRKQMAELLNGQYLHQSRNVLITGPTGSGKTYVACALGEQACQQHRRVGYYRLPRLLGDLVAGHADGSYNQQLTQLSKKELLILDDWGLEKLTGRQASDLLEVMEERYRRGSTVIASQLPISEWYQMISNATVADALLDRLLHHSHRLELKGESMRKLEQSDHLA</sequence>
<keyword evidence="2" id="KW-0067">ATP-binding</keyword>
<protein>
    <submittedName>
        <fullName evidence="4">Transposase</fullName>
    </submittedName>
</protein>
<keyword evidence="5" id="KW-1185">Reference proteome</keyword>
<dbReference type="AlphaFoldDB" id="A0A4U1BG62"/>
<evidence type="ECO:0000256" key="1">
    <source>
        <dbReference type="ARBA" id="ARBA00022741"/>
    </source>
</evidence>
<dbReference type="InterPro" id="IPR002611">
    <property type="entry name" value="IstB_ATP-bd"/>
</dbReference>
<dbReference type="PANTHER" id="PTHR30050">
    <property type="entry name" value="CHROMOSOMAL REPLICATION INITIATOR PROTEIN DNAA"/>
    <property type="match status" value="1"/>
</dbReference>
<dbReference type="Gene3D" id="3.40.50.300">
    <property type="entry name" value="P-loop containing nucleotide triphosphate hydrolases"/>
    <property type="match status" value="1"/>
</dbReference>
<dbReference type="NCBIfam" id="NF038214">
    <property type="entry name" value="IS21_help_AAA"/>
    <property type="match status" value="1"/>
</dbReference>
<dbReference type="InterPro" id="IPR047661">
    <property type="entry name" value="IstB"/>
</dbReference>
<proteinExistence type="predicted"/>
<dbReference type="EMBL" id="SWCI01000002">
    <property type="protein sequence ID" value="TKB50302.1"/>
    <property type="molecule type" value="Genomic_DNA"/>
</dbReference>
<dbReference type="GO" id="GO:0006260">
    <property type="term" value="P:DNA replication"/>
    <property type="evidence" value="ECO:0007669"/>
    <property type="project" value="TreeGrafter"/>
</dbReference>
<gene>
    <name evidence="4" type="ORF">FCL40_03845</name>
</gene>
<reference evidence="4 5" key="1">
    <citation type="submission" date="2019-04" db="EMBL/GenBank/DDBJ databases">
        <authorList>
            <person name="Hwang J.C."/>
        </authorList>
    </citation>
    <scope>NUCLEOTIDE SEQUENCE [LARGE SCALE GENOMIC DNA]</scope>
    <source>
        <strain evidence="4 5">IMCC35001</strain>
    </source>
</reference>
<dbReference type="PANTHER" id="PTHR30050:SF4">
    <property type="entry name" value="ATP-BINDING PROTEIN RV3427C IN INSERTION SEQUENCE-RELATED"/>
    <property type="match status" value="1"/>
</dbReference>
<dbReference type="RefSeq" id="WP_136851557.1">
    <property type="nucleotide sequence ID" value="NZ_SWCI01000002.1"/>
</dbReference>
<comment type="caution">
    <text evidence="4">The sequence shown here is derived from an EMBL/GenBank/DDBJ whole genome shotgun (WGS) entry which is preliminary data.</text>
</comment>
<organism evidence="4 5">
    <name type="scientific">Ferrimonas sediminicola</name>
    <dbReference type="NCBI Taxonomy" id="2569538"/>
    <lineage>
        <taxon>Bacteria</taxon>
        <taxon>Pseudomonadati</taxon>
        <taxon>Pseudomonadota</taxon>
        <taxon>Gammaproteobacteria</taxon>
        <taxon>Alteromonadales</taxon>
        <taxon>Ferrimonadaceae</taxon>
        <taxon>Ferrimonas</taxon>
    </lineage>
</organism>
<dbReference type="InterPro" id="IPR028350">
    <property type="entry name" value="DNAC/IstB-like"/>
</dbReference>
<dbReference type="CDD" id="cd00009">
    <property type="entry name" value="AAA"/>
    <property type="match status" value="1"/>
</dbReference>
<dbReference type="OrthoDB" id="8150723at2"/>
<feature type="domain" description="IstB-like ATP-binding" evidence="3">
    <location>
        <begin position="8"/>
        <end position="243"/>
    </location>
</feature>
<evidence type="ECO:0000313" key="4">
    <source>
        <dbReference type="EMBL" id="TKB50302.1"/>
    </source>
</evidence>
<evidence type="ECO:0000256" key="2">
    <source>
        <dbReference type="ARBA" id="ARBA00022840"/>
    </source>
</evidence>
<evidence type="ECO:0000259" key="3">
    <source>
        <dbReference type="Pfam" id="PF01695"/>
    </source>
</evidence>
<dbReference type="GO" id="GO:0005524">
    <property type="term" value="F:ATP binding"/>
    <property type="evidence" value="ECO:0007669"/>
    <property type="project" value="UniProtKB-KW"/>
</dbReference>
<dbReference type="Proteomes" id="UP000305674">
    <property type="component" value="Unassembled WGS sequence"/>
</dbReference>
<dbReference type="PIRSF" id="PIRSF003073">
    <property type="entry name" value="DNAC_TnpB_IstB"/>
    <property type="match status" value="1"/>
</dbReference>
<keyword evidence="1" id="KW-0547">Nucleotide-binding</keyword>
<name>A0A4U1BG62_9GAMM</name>
<accession>A0A4U1BG62</accession>
<dbReference type="Pfam" id="PF01695">
    <property type="entry name" value="IstB_IS21"/>
    <property type="match status" value="1"/>
</dbReference>
<dbReference type="SUPFAM" id="SSF52540">
    <property type="entry name" value="P-loop containing nucleoside triphosphate hydrolases"/>
    <property type="match status" value="1"/>
</dbReference>
<evidence type="ECO:0000313" key="5">
    <source>
        <dbReference type="Proteomes" id="UP000305674"/>
    </source>
</evidence>
<dbReference type="InterPro" id="IPR027417">
    <property type="entry name" value="P-loop_NTPase"/>
</dbReference>